<evidence type="ECO:0000313" key="1">
    <source>
        <dbReference type="EMBL" id="MBC1502173.1"/>
    </source>
</evidence>
<dbReference type="EMBL" id="JAARRL010000053">
    <property type="protein sequence ID" value="MBC1502173.1"/>
    <property type="molecule type" value="Genomic_DNA"/>
</dbReference>
<accession>A0A841ZD36</accession>
<comment type="caution">
    <text evidence="1">The sequence shown here is derived from an EMBL/GenBank/DDBJ whole genome shotgun (WGS) entry which is preliminary data.</text>
</comment>
<dbReference type="AlphaFoldDB" id="A0A841ZD36"/>
<dbReference type="RefSeq" id="WP_185427712.1">
    <property type="nucleotide sequence ID" value="NZ_JAARRL010000053.1"/>
</dbReference>
<gene>
    <name evidence="1" type="ORF">HB943_16345</name>
</gene>
<name>A0A841ZD36_9LIST</name>
<sequence>RQQQKASKLLFKKETFQHTQGSLLEPCVQMEVECRFKFQGGGWLIDIMMLLCRPSIAFSYNPKEFDMEGDRGWVGYNSLEYMYLDKKSRFRINLFQNYVANRRRETVEKHPVICIKPNVGDIKKASLSVIVKGCNPLCSILLAGMMTYEGHKIDIECEV</sequence>
<organism evidence="1 2">
    <name type="scientific">Listeria weihenstephanensis</name>
    <dbReference type="NCBI Taxonomy" id="1006155"/>
    <lineage>
        <taxon>Bacteria</taxon>
        <taxon>Bacillati</taxon>
        <taxon>Bacillota</taxon>
        <taxon>Bacilli</taxon>
        <taxon>Bacillales</taxon>
        <taxon>Listeriaceae</taxon>
        <taxon>Listeria</taxon>
    </lineage>
</organism>
<dbReference type="Proteomes" id="UP000564536">
    <property type="component" value="Unassembled WGS sequence"/>
</dbReference>
<protein>
    <submittedName>
        <fullName evidence="1">Uncharacterized protein</fullName>
    </submittedName>
</protein>
<evidence type="ECO:0000313" key="2">
    <source>
        <dbReference type="Proteomes" id="UP000564536"/>
    </source>
</evidence>
<feature type="non-terminal residue" evidence="1">
    <location>
        <position position="1"/>
    </location>
</feature>
<reference evidence="1 2" key="1">
    <citation type="submission" date="2020-03" db="EMBL/GenBank/DDBJ databases">
        <title>Soil Listeria distribution.</title>
        <authorList>
            <person name="Liao J."/>
            <person name="Wiedmann M."/>
        </authorList>
    </citation>
    <scope>NUCLEOTIDE SEQUENCE [LARGE SCALE GENOMIC DNA]</scope>
    <source>
        <strain evidence="1 2">FSL L7-1523</strain>
    </source>
</reference>
<proteinExistence type="predicted"/>